<keyword evidence="5" id="KW-0811">Translocation</keyword>
<dbReference type="AlphaFoldDB" id="A0A7K3WTA8"/>
<dbReference type="Proteomes" id="UP000486602">
    <property type="component" value="Unassembled WGS sequence"/>
</dbReference>
<dbReference type="HAMAP" id="MF_00902">
    <property type="entry name" value="TatC"/>
    <property type="match status" value="1"/>
</dbReference>
<sequence length="273" mass="30183">MSSTDQMSFLQHLEELRWRVIRSAIAILVFASAAFVFKGIIFDQIILAPKKADFITYRAMCAVSQKVGMADGLCVTADFELQNISMSGQFTSHIVVSIIAGIILAFPYVFFQLWSFVRPGLKDKEQNTARGVVFFTSLLFLSGVAFGYFLIAPLSIQFLGGYKVSDQVDNIITLNSFITTITSTTLASGIVFQLPMVIYFLAKIGLVTPQSLKAYRKHALVGVLILAAIITPPDITSQILVTLPLVVLYEISIHIARIVVKKAKRNELKSYNS</sequence>
<comment type="similarity">
    <text evidence="5">Belongs to the TatC family.</text>
</comment>
<evidence type="ECO:0000256" key="2">
    <source>
        <dbReference type="ARBA" id="ARBA00022692"/>
    </source>
</evidence>
<keyword evidence="7" id="KW-1185">Reference proteome</keyword>
<reference evidence="6 7" key="1">
    <citation type="submission" date="2020-02" db="EMBL/GenBank/DDBJ databases">
        <title>Out from the shadows clarifying the taxonomy of the family Cryomorphaceae and related taxa by utilizing the GTDB taxonomic framework.</title>
        <authorList>
            <person name="Bowman J.P."/>
        </authorList>
    </citation>
    <scope>NUCLEOTIDE SEQUENCE [LARGE SCALE GENOMIC DNA]</scope>
    <source>
        <strain evidence="6 7">QSSC 1-22</strain>
    </source>
</reference>
<comment type="subunit">
    <text evidence="5">Forms a complex with TatA.</text>
</comment>
<feature type="transmembrane region" description="Helical" evidence="5">
    <location>
        <begin position="90"/>
        <end position="111"/>
    </location>
</feature>
<organism evidence="6 7">
    <name type="scientific">Cryomorpha ignava</name>
    <dbReference type="NCBI Taxonomy" id="101383"/>
    <lineage>
        <taxon>Bacteria</taxon>
        <taxon>Pseudomonadati</taxon>
        <taxon>Bacteroidota</taxon>
        <taxon>Flavobacteriia</taxon>
        <taxon>Flavobacteriales</taxon>
        <taxon>Cryomorphaceae</taxon>
        <taxon>Cryomorpha</taxon>
    </lineage>
</organism>
<evidence type="ECO:0000256" key="1">
    <source>
        <dbReference type="ARBA" id="ARBA00004141"/>
    </source>
</evidence>
<feature type="transmembrane region" description="Helical" evidence="5">
    <location>
        <begin position="176"/>
        <end position="202"/>
    </location>
</feature>
<evidence type="ECO:0000256" key="5">
    <source>
        <dbReference type="HAMAP-Rule" id="MF_00902"/>
    </source>
</evidence>
<comment type="subcellular location">
    <subcellularLocation>
        <location evidence="5">Cell membrane</location>
        <topology evidence="5">Multi-pass membrane protein</topology>
    </subcellularLocation>
    <subcellularLocation>
        <location evidence="1">Membrane</location>
        <topology evidence="1">Multi-pass membrane protein</topology>
    </subcellularLocation>
</comment>
<protein>
    <recommendedName>
        <fullName evidence="5">Sec-independent protein translocase protein TatC</fullName>
    </recommendedName>
</protein>
<dbReference type="EMBL" id="JAAGVY010000036">
    <property type="protein sequence ID" value="NEN24929.1"/>
    <property type="molecule type" value="Genomic_DNA"/>
</dbReference>
<feature type="transmembrane region" description="Helical" evidence="5">
    <location>
        <begin position="239"/>
        <end position="260"/>
    </location>
</feature>
<evidence type="ECO:0000256" key="3">
    <source>
        <dbReference type="ARBA" id="ARBA00022989"/>
    </source>
</evidence>
<dbReference type="GO" id="GO:0033281">
    <property type="term" value="C:TAT protein transport complex"/>
    <property type="evidence" value="ECO:0007669"/>
    <property type="project" value="UniProtKB-UniRule"/>
</dbReference>
<evidence type="ECO:0000256" key="4">
    <source>
        <dbReference type="ARBA" id="ARBA00023136"/>
    </source>
</evidence>
<accession>A0A7K3WTA8</accession>
<comment type="caution">
    <text evidence="6">The sequence shown here is derived from an EMBL/GenBank/DDBJ whole genome shotgun (WGS) entry which is preliminary data.</text>
</comment>
<keyword evidence="5" id="KW-1003">Cell membrane</keyword>
<proteinExistence type="inferred from homology"/>
<dbReference type="PANTHER" id="PTHR30371">
    <property type="entry name" value="SEC-INDEPENDENT PROTEIN TRANSLOCASE PROTEIN TATC"/>
    <property type="match status" value="1"/>
</dbReference>
<feature type="transmembrane region" description="Helical" evidence="5">
    <location>
        <begin position="20"/>
        <end position="41"/>
    </location>
</feature>
<dbReference type="RefSeq" id="WP_163286320.1">
    <property type="nucleotide sequence ID" value="NZ_JAAGVY010000036.1"/>
</dbReference>
<feature type="transmembrane region" description="Helical" evidence="5">
    <location>
        <begin position="214"/>
        <end position="233"/>
    </location>
</feature>
<dbReference type="PANTHER" id="PTHR30371:SF0">
    <property type="entry name" value="SEC-INDEPENDENT PROTEIN TRANSLOCASE PROTEIN TATC, CHLOROPLASTIC-RELATED"/>
    <property type="match status" value="1"/>
</dbReference>
<dbReference type="Pfam" id="PF00902">
    <property type="entry name" value="TatC"/>
    <property type="match status" value="1"/>
</dbReference>
<keyword evidence="5" id="KW-0813">Transport</keyword>
<name>A0A7K3WTA8_9FLAO</name>
<evidence type="ECO:0000313" key="7">
    <source>
        <dbReference type="Proteomes" id="UP000486602"/>
    </source>
</evidence>
<dbReference type="InterPro" id="IPR002033">
    <property type="entry name" value="TatC"/>
</dbReference>
<keyword evidence="5" id="KW-0653">Protein transport</keyword>
<comment type="function">
    <text evidence="5">Part of the twin-arginine translocation (Tat) system that transports large folded proteins containing a characteristic twin-arginine motif in their signal peptide across membranes.</text>
</comment>
<dbReference type="PRINTS" id="PR01840">
    <property type="entry name" value="TATCFAMILY"/>
</dbReference>
<keyword evidence="3 5" id="KW-1133">Transmembrane helix</keyword>
<dbReference type="NCBIfam" id="TIGR00945">
    <property type="entry name" value="tatC"/>
    <property type="match status" value="1"/>
</dbReference>
<keyword evidence="4 5" id="KW-0472">Membrane</keyword>
<evidence type="ECO:0000313" key="6">
    <source>
        <dbReference type="EMBL" id="NEN24929.1"/>
    </source>
</evidence>
<dbReference type="GO" id="GO:0065002">
    <property type="term" value="P:intracellular protein transmembrane transport"/>
    <property type="evidence" value="ECO:0007669"/>
    <property type="project" value="TreeGrafter"/>
</dbReference>
<feature type="transmembrane region" description="Helical" evidence="5">
    <location>
        <begin position="132"/>
        <end position="156"/>
    </location>
</feature>
<gene>
    <name evidence="5 6" type="primary">tatC</name>
    <name evidence="6" type="ORF">G3O08_15620</name>
</gene>
<dbReference type="GO" id="GO:0009977">
    <property type="term" value="F:proton motive force dependent protein transmembrane transporter activity"/>
    <property type="evidence" value="ECO:0007669"/>
    <property type="project" value="TreeGrafter"/>
</dbReference>
<keyword evidence="2 5" id="KW-0812">Transmembrane</keyword>
<dbReference type="GO" id="GO:0043953">
    <property type="term" value="P:protein transport by the Tat complex"/>
    <property type="evidence" value="ECO:0007669"/>
    <property type="project" value="UniProtKB-UniRule"/>
</dbReference>